<dbReference type="InterPro" id="IPR016024">
    <property type="entry name" value="ARM-type_fold"/>
</dbReference>
<evidence type="ECO:0000256" key="1">
    <source>
        <dbReference type="SAM" id="MobiDB-lite"/>
    </source>
</evidence>
<dbReference type="AlphaFoldDB" id="X6NLY9"/>
<dbReference type="GO" id="GO:0005737">
    <property type="term" value="C:cytoplasm"/>
    <property type="evidence" value="ECO:0007669"/>
    <property type="project" value="TreeGrafter"/>
</dbReference>
<keyword evidence="2" id="KW-0812">Transmembrane</keyword>
<dbReference type="InterPro" id="IPR011989">
    <property type="entry name" value="ARM-like"/>
</dbReference>
<comment type="caution">
    <text evidence="3">The sequence shown here is derived from an EMBL/GenBank/DDBJ whole genome shotgun (WGS) entry which is preliminary data.</text>
</comment>
<evidence type="ECO:0008006" key="5">
    <source>
        <dbReference type="Google" id="ProtNLM"/>
    </source>
</evidence>
<name>X6NLY9_RETFI</name>
<evidence type="ECO:0000313" key="3">
    <source>
        <dbReference type="EMBL" id="ETO27021.1"/>
    </source>
</evidence>
<dbReference type="GO" id="GO:0010506">
    <property type="term" value="P:regulation of autophagy"/>
    <property type="evidence" value="ECO:0007669"/>
    <property type="project" value="TreeGrafter"/>
</dbReference>
<dbReference type="PANTHER" id="PTHR12848">
    <property type="entry name" value="REGULATORY-ASSOCIATED PROTEIN OF MTOR"/>
    <property type="match status" value="1"/>
</dbReference>
<sequence length="348" mass="39912">MYPAFKKLLQGKTDYNSKTMKDGLCFVWSKMLNHDDSIRKDLIKEKGYMFFLHELYRNDDISRILLSTFIIAQLADYKRDNLLGNEILASYKEEKKSKLRKGEKLLGHLLKNLTHPIHGIRQWSALCVAKLWENSNDLKILGIEMKIVETLLGLLNENMPEVRAAALHALGTFFGGKHEKEDISFAAMDLSIARNCAKVFDGSPLVRMELIRVLSKLIFLQRNEFAEIIQRFRDEAKEQRNHRKSIPLTTQANNATLARNSRTSFSQSQNQKIPVTPQQTTKGIVVPQSTGLMESETDLAYSLGAQSSFSQTKDDVSLFLNVVCFFFFFFLSFGIKQNKKKKKQKKCN</sequence>
<dbReference type="InterPro" id="IPR004083">
    <property type="entry name" value="Raptor"/>
</dbReference>
<reference evidence="3 4" key="1">
    <citation type="journal article" date="2013" name="Curr. Biol.">
        <title>The Genome of the Foraminiferan Reticulomyxa filosa.</title>
        <authorList>
            <person name="Glockner G."/>
            <person name="Hulsmann N."/>
            <person name="Schleicher M."/>
            <person name="Noegel A.A."/>
            <person name="Eichinger L."/>
            <person name="Gallinger C."/>
            <person name="Pawlowski J."/>
            <person name="Sierra R."/>
            <person name="Euteneuer U."/>
            <person name="Pillet L."/>
            <person name="Moustafa A."/>
            <person name="Platzer M."/>
            <person name="Groth M."/>
            <person name="Szafranski K."/>
            <person name="Schliwa M."/>
        </authorList>
    </citation>
    <scope>NUCLEOTIDE SEQUENCE [LARGE SCALE GENOMIC DNA]</scope>
</reference>
<dbReference type="GO" id="GO:0071230">
    <property type="term" value="P:cellular response to amino acid stimulus"/>
    <property type="evidence" value="ECO:0007669"/>
    <property type="project" value="TreeGrafter"/>
</dbReference>
<keyword evidence="4" id="KW-1185">Reference proteome</keyword>
<evidence type="ECO:0000256" key="2">
    <source>
        <dbReference type="SAM" id="Phobius"/>
    </source>
</evidence>
<dbReference type="GO" id="GO:0031931">
    <property type="term" value="C:TORC1 complex"/>
    <property type="evidence" value="ECO:0007669"/>
    <property type="project" value="InterPro"/>
</dbReference>
<protein>
    <recommendedName>
        <fullName evidence="5">Condensin complex subunit 1 C-terminal domain-containing protein</fullName>
    </recommendedName>
</protein>
<dbReference type="GO" id="GO:0009267">
    <property type="term" value="P:cellular response to starvation"/>
    <property type="evidence" value="ECO:0007669"/>
    <property type="project" value="TreeGrafter"/>
</dbReference>
<dbReference type="Proteomes" id="UP000023152">
    <property type="component" value="Unassembled WGS sequence"/>
</dbReference>
<organism evidence="3 4">
    <name type="scientific">Reticulomyxa filosa</name>
    <dbReference type="NCBI Taxonomy" id="46433"/>
    <lineage>
        <taxon>Eukaryota</taxon>
        <taxon>Sar</taxon>
        <taxon>Rhizaria</taxon>
        <taxon>Retaria</taxon>
        <taxon>Foraminifera</taxon>
        <taxon>Monothalamids</taxon>
        <taxon>Reticulomyxidae</taxon>
        <taxon>Reticulomyxa</taxon>
    </lineage>
</organism>
<gene>
    <name evidence="3" type="ORF">RFI_10110</name>
</gene>
<dbReference type="GO" id="GO:0030674">
    <property type="term" value="F:protein-macromolecule adaptor activity"/>
    <property type="evidence" value="ECO:0007669"/>
    <property type="project" value="TreeGrafter"/>
</dbReference>
<dbReference type="PANTHER" id="PTHR12848:SF16">
    <property type="entry name" value="REGULATORY-ASSOCIATED PROTEIN OF MTOR"/>
    <property type="match status" value="1"/>
</dbReference>
<dbReference type="GO" id="GO:0031929">
    <property type="term" value="P:TOR signaling"/>
    <property type="evidence" value="ECO:0007669"/>
    <property type="project" value="InterPro"/>
</dbReference>
<dbReference type="SUPFAM" id="SSF48371">
    <property type="entry name" value="ARM repeat"/>
    <property type="match status" value="1"/>
</dbReference>
<feature type="transmembrane region" description="Helical" evidence="2">
    <location>
        <begin position="316"/>
        <end position="335"/>
    </location>
</feature>
<keyword evidence="2" id="KW-0472">Membrane</keyword>
<keyword evidence="2" id="KW-1133">Transmembrane helix</keyword>
<evidence type="ECO:0000313" key="4">
    <source>
        <dbReference type="Proteomes" id="UP000023152"/>
    </source>
</evidence>
<dbReference type="Gene3D" id="1.25.10.10">
    <property type="entry name" value="Leucine-rich Repeat Variant"/>
    <property type="match status" value="1"/>
</dbReference>
<feature type="region of interest" description="Disordered" evidence="1">
    <location>
        <begin position="261"/>
        <end position="280"/>
    </location>
</feature>
<dbReference type="EMBL" id="ASPP01007508">
    <property type="protein sequence ID" value="ETO27021.1"/>
    <property type="molecule type" value="Genomic_DNA"/>
</dbReference>
<proteinExistence type="predicted"/>
<accession>X6NLY9</accession>
<dbReference type="GO" id="GO:0030307">
    <property type="term" value="P:positive regulation of cell growth"/>
    <property type="evidence" value="ECO:0007669"/>
    <property type="project" value="TreeGrafter"/>
</dbReference>
<dbReference type="OrthoDB" id="10262360at2759"/>